<reference evidence="3 4" key="1">
    <citation type="journal article" date="2015" name="Genome Announc.">
        <title>Expanding the biotechnology potential of lactobacilli through comparative genomics of 213 strains and associated genera.</title>
        <authorList>
            <person name="Sun Z."/>
            <person name="Harris H.M."/>
            <person name="McCann A."/>
            <person name="Guo C."/>
            <person name="Argimon S."/>
            <person name="Zhang W."/>
            <person name="Yang X."/>
            <person name="Jeffery I.B."/>
            <person name="Cooney J.C."/>
            <person name="Kagawa T.F."/>
            <person name="Liu W."/>
            <person name="Song Y."/>
            <person name="Salvetti E."/>
            <person name="Wrobel A."/>
            <person name="Rasinkangas P."/>
            <person name="Parkhill J."/>
            <person name="Rea M.C."/>
            <person name="O'Sullivan O."/>
            <person name="Ritari J."/>
            <person name="Douillard F.P."/>
            <person name="Paul Ross R."/>
            <person name="Yang R."/>
            <person name="Briner A.E."/>
            <person name="Felis G.E."/>
            <person name="de Vos W.M."/>
            <person name="Barrangou R."/>
            <person name="Klaenhammer T.R."/>
            <person name="Caufield P.W."/>
            <person name="Cui Y."/>
            <person name="Zhang H."/>
            <person name="O'Toole P.W."/>
        </authorList>
    </citation>
    <scope>NUCLEOTIDE SEQUENCE [LARGE SCALE GENOMIC DNA]</scope>
    <source>
        <strain evidence="3 4">DSM 4864</strain>
    </source>
</reference>
<dbReference type="Gene3D" id="3.40.50.720">
    <property type="entry name" value="NAD(P)-binding Rossmann-like Domain"/>
    <property type="match status" value="1"/>
</dbReference>
<dbReference type="GO" id="GO:0016779">
    <property type="term" value="F:nucleotidyltransferase activity"/>
    <property type="evidence" value="ECO:0007669"/>
    <property type="project" value="TreeGrafter"/>
</dbReference>
<dbReference type="AlphaFoldDB" id="A0A0R1WL58"/>
<evidence type="ECO:0000313" key="4">
    <source>
        <dbReference type="Proteomes" id="UP000050973"/>
    </source>
</evidence>
<proteinExistence type="predicted"/>
<dbReference type="PANTHER" id="PTHR10953">
    <property type="entry name" value="UBIQUITIN-ACTIVATING ENZYME E1"/>
    <property type="match status" value="1"/>
</dbReference>
<gene>
    <name evidence="3" type="ORF">FC49_GL001854</name>
</gene>
<dbReference type="InterPro" id="IPR000594">
    <property type="entry name" value="ThiF_NAD_FAD-bd"/>
</dbReference>
<dbReference type="GO" id="GO:0004792">
    <property type="term" value="F:thiosulfate-cyanide sulfurtransferase activity"/>
    <property type="evidence" value="ECO:0007669"/>
    <property type="project" value="TreeGrafter"/>
</dbReference>
<dbReference type="GO" id="GO:0008146">
    <property type="term" value="F:sulfotransferase activity"/>
    <property type="evidence" value="ECO:0007669"/>
    <property type="project" value="TreeGrafter"/>
</dbReference>
<comment type="caution">
    <text evidence="3">The sequence shown here is derived from an EMBL/GenBank/DDBJ whole genome shotgun (WGS) entry which is preliminary data.</text>
</comment>
<dbReference type="GO" id="GO:0005829">
    <property type="term" value="C:cytosol"/>
    <property type="evidence" value="ECO:0007669"/>
    <property type="project" value="TreeGrafter"/>
</dbReference>
<dbReference type="GO" id="GO:0008641">
    <property type="term" value="F:ubiquitin-like modifier activating enzyme activity"/>
    <property type="evidence" value="ECO:0007669"/>
    <property type="project" value="InterPro"/>
</dbReference>
<evidence type="ECO:0000313" key="3">
    <source>
        <dbReference type="EMBL" id="KRM15747.1"/>
    </source>
</evidence>
<dbReference type="Proteomes" id="UP000050973">
    <property type="component" value="Unassembled WGS sequence"/>
</dbReference>
<dbReference type="PANTHER" id="PTHR10953:SF102">
    <property type="entry name" value="ADENYLYLTRANSFERASE AND SULFURTRANSFERASE MOCS3"/>
    <property type="match status" value="1"/>
</dbReference>
<protein>
    <submittedName>
        <fullName evidence="3">Thif family protein</fullName>
    </submittedName>
</protein>
<evidence type="ECO:0000256" key="1">
    <source>
        <dbReference type="SAM" id="Phobius"/>
    </source>
</evidence>
<keyword evidence="1" id="KW-0472">Membrane</keyword>
<dbReference type="RefSeq" id="WP_056984416.1">
    <property type="nucleotide sequence ID" value="NZ_AZGE01000008.1"/>
</dbReference>
<organism evidence="3 4">
    <name type="scientific">Limosilactobacillus oris DSM 4864</name>
    <dbReference type="NCBI Taxonomy" id="1423779"/>
    <lineage>
        <taxon>Bacteria</taxon>
        <taxon>Bacillati</taxon>
        <taxon>Bacillota</taxon>
        <taxon>Bacilli</taxon>
        <taxon>Lactobacillales</taxon>
        <taxon>Lactobacillaceae</taxon>
        <taxon>Limosilactobacillus</taxon>
    </lineage>
</organism>
<dbReference type="EMBL" id="AZGE01000008">
    <property type="protein sequence ID" value="KRM15747.1"/>
    <property type="molecule type" value="Genomic_DNA"/>
</dbReference>
<sequence>MNRYDRQERVRQIGPAGQAKISQATILIMGLGALGSYAASQLVRAGVKRLILVDPDVVTVSNLQRQALYTTFDAAKKRFKVLAAKEHLQTINPTVAVTAIPAPLTTDVIQKQSFDLCLDCLDNYTARDLLNRLAIAQHFDYLFASCAGTYGNVMAVSPHKHPCLNCLFPNLDQLKQADCDVIGVNTALIPVIAGLQVSLALHYLVDRASIDFSRLYTIDNWALTWNRFKIKKRSDCPTCHTPTDQLFTKLEQEQPELKMLCGEGAFYTTLTAPVDLVSWQEWLKQRSLLVGTSPLFIHFQWQDHPVSLFRTGRLIMYQLATPEAANHLLTSIKQVANEVSKGGQP</sequence>
<dbReference type="PATRIC" id="fig|1423779.3.peg.1921"/>
<dbReference type="CDD" id="cd00757">
    <property type="entry name" value="ThiF_MoeB_HesA_family"/>
    <property type="match status" value="1"/>
</dbReference>
<feature type="domain" description="THIF-type NAD/FAD binding fold" evidence="2">
    <location>
        <begin position="4"/>
        <end position="237"/>
    </location>
</feature>
<accession>A0A0R1WL58</accession>
<dbReference type="Pfam" id="PF00899">
    <property type="entry name" value="ThiF"/>
    <property type="match status" value="1"/>
</dbReference>
<dbReference type="SUPFAM" id="SSF69572">
    <property type="entry name" value="Activating enzymes of the ubiquitin-like proteins"/>
    <property type="match status" value="1"/>
</dbReference>
<name>A0A0R1WL58_9LACO</name>
<evidence type="ECO:0000259" key="2">
    <source>
        <dbReference type="Pfam" id="PF00899"/>
    </source>
</evidence>
<keyword evidence="1" id="KW-0812">Transmembrane</keyword>
<dbReference type="InterPro" id="IPR045886">
    <property type="entry name" value="ThiF/MoeB/HesA"/>
</dbReference>
<keyword evidence="1" id="KW-1133">Transmembrane helix</keyword>
<feature type="transmembrane region" description="Helical" evidence="1">
    <location>
        <begin position="21"/>
        <end position="39"/>
    </location>
</feature>
<dbReference type="InterPro" id="IPR035985">
    <property type="entry name" value="Ubiquitin-activating_enz"/>
</dbReference>